<keyword evidence="5" id="KW-1185">Reference proteome</keyword>
<comment type="caution">
    <text evidence="4">The sequence shown here is derived from an EMBL/GenBank/DDBJ whole genome shotgun (WGS) entry which is preliminary data.</text>
</comment>
<feature type="compositionally biased region" description="Low complexity" evidence="1">
    <location>
        <begin position="1"/>
        <end position="13"/>
    </location>
</feature>
<evidence type="ECO:0000256" key="1">
    <source>
        <dbReference type="SAM" id="MobiDB-lite"/>
    </source>
</evidence>
<organism evidence="4 5">
    <name type="scientific">Aeromicrobium alkaliterrae</name>
    <dbReference type="NCBI Taxonomy" id="302168"/>
    <lineage>
        <taxon>Bacteria</taxon>
        <taxon>Bacillati</taxon>
        <taxon>Actinomycetota</taxon>
        <taxon>Actinomycetes</taxon>
        <taxon>Propionibacteriales</taxon>
        <taxon>Nocardioidaceae</taxon>
        <taxon>Aeromicrobium</taxon>
    </lineage>
</organism>
<keyword evidence="2" id="KW-0812">Transmembrane</keyword>
<gene>
    <name evidence="4" type="ORF">GCM10009710_32120</name>
</gene>
<keyword evidence="2" id="KW-1133">Transmembrane helix</keyword>
<feature type="region of interest" description="Disordered" evidence="1">
    <location>
        <begin position="1"/>
        <end position="22"/>
    </location>
</feature>
<dbReference type="EMBL" id="BAAAME010000005">
    <property type="protein sequence ID" value="GAA1749714.1"/>
    <property type="molecule type" value="Genomic_DNA"/>
</dbReference>
<evidence type="ECO:0000313" key="5">
    <source>
        <dbReference type="Proteomes" id="UP001501057"/>
    </source>
</evidence>
<protein>
    <recommendedName>
        <fullName evidence="3">DUF6286 domain-containing protein</fullName>
    </recommendedName>
</protein>
<evidence type="ECO:0000259" key="3">
    <source>
        <dbReference type="Pfam" id="PF19803"/>
    </source>
</evidence>
<dbReference type="Pfam" id="PF19803">
    <property type="entry name" value="DUF6286"/>
    <property type="match status" value="1"/>
</dbReference>
<feature type="transmembrane region" description="Helical" evidence="2">
    <location>
        <begin position="36"/>
        <end position="60"/>
    </location>
</feature>
<keyword evidence="2" id="KW-0472">Membrane</keyword>
<evidence type="ECO:0000256" key="2">
    <source>
        <dbReference type="SAM" id="Phobius"/>
    </source>
</evidence>
<feature type="domain" description="DUF6286" evidence="3">
    <location>
        <begin position="91"/>
        <end position="192"/>
    </location>
</feature>
<feature type="transmembrane region" description="Helical" evidence="2">
    <location>
        <begin position="80"/>
        <end position="101"/>
    </location>
</feature>
<evidence type="ECO:0000313" key="4">
    <source>
        <dbReference type="EMBL" id="GAA1749714.1"/>
    </source>
</evidence>
<accession>A0ABP4W9X1</accession>
<reference evidence="5" key="1">
    <citation type="journal article" date="2019" name="Int. J. Syst. Evol. Microbiol.">
        <title>The Global Catalogue of Microorganisms (GCM) 10K type strain sequencing project: providing services to taxonomists for standard genome sequencing and annotation.</title>
        <authorList>
            <consortium name="The Broad Institute Genomics Platform"/>
            <consortium name="The Broad Institute Genome Sequencing Center for Infectious Disease"/>
            <person name="Wu L."/>
            <person name="Ma J."/>
        </authorList>
    </citation>
    <scope>NUCLEOTIDE SEQUENCE [LARGE SCALE GENOMIC DNA]</scope>
    <source>
        <strain evidence="5">JCM 13518</strain>
    </source>
</reference>
<sequence>MTTTPTSATAATPPGDPLRAAKAPVGTGASPLVAQLFALALICLGAVAVQHLLVLTNAITGTSWLVSALESTDGLRGDSPAVLAVGIALAAVGLLLLPIALKPRPRKGIPLATATGAHLRRQDLRRIVESAVEGTDAVTDVDVNVTRRRIKVVATSVATADRDAETKAEIDQRLTSVRDALERQPAVTITVRHDDI</sequence>
<dbReference type="InterPro" id="IPR046253">
    <property type="entry name" value="DUF6286"/>
</dbReference>
<dbReference type="RefSeq" id="WP_344203432.1">
    <property type="nucleotide sequence ID" value="NZ_BAAAME010000005.1"/>
</dbReference>
<dbReference type="Proteomes" id="UP001501057">
    <property type="component" value="Unassembled WGS sequence"/>
</dbReference>
<proteinExistence type="predicted"/>
<name>A0ABP4W9X1_9ACTN</name>